<dbReference type="AlphaFoldDB" id="A0A8X8X9L3"/>
<gene>
    <name evidence="6" type="ORF">SASPL_130713</name>
</gene>
<dbReference type="Pfam" id="PF22936">
    <property type="entry name" value="Pol_BBD"/>
    <property type="match status" value="1"/>
</dbReference>
<feature type="domain" description="GAG-pre-integrase" evidence="4">
    <location>
        <begin position="177"/>
        <end position="231"/>
    </location>
</feature>
<protein>
    <submittedName>
        <fullName evidence="6">Uncharacterized protein</fullName>
    </submittedName>
</protein>
<keyword evidence="1" id="KW-0479">Metal-binding</keyword>
<reference evidence="6" key="1">
    <citation type="submission" date="2018-01" db="EMBL/GenBank/DDBJ databases">
        <authorList>
            <person name="Mao J.F."/>
        </authorList>
    </citation>
    <scope>NUCLEOTIDE SEQUENCE</scope>
    <source>
        <strain evidence="6">Huo1</strain>
        <tissue evidence="6">Leaf</tissue>
    </source>
</reference>
<dbReference type="Proteomes" id="UP000298416">
    <property type="component" value="Unassembled WGS sequence"/>
</dbReference>
<dbReference type="InterPro" id="IPR025724">
    <property type="entry name" value="GAG-pre-integrase_dom"/>
</dbReference>
<reference evidence="6" key="2">
    <citation type="submission" date="2020-08" db="EMBL/GenBank/DDBJ databases">
        <title>Plant Genome Project.</title>
        <authorList>
            <person name="Zhang R.-G."/>
        </authorList>
    </citation>
    <scope>NUCLEOTIDE SEQUENCE</scope>
    <source>
        <strain evidence="6">Huo1</strain>
        <tissue evidence="6">Leaf</tissue>
    </source>
</reference>
<feature type="domain" description="Retrovirus-related Pol polyprotein from transposon TNT 1-94-like beta-barrel" evidence="5">
    <location>
        <begin position="86"/>
        <end position="150"/>
    </location>
</feature>
<proteinExistence type="predicted"/>
<evidence type="ECO:0000313" key="6">
    <source>
        <dbReference type="EMBL" id="KAG6407716.1"/>
    </source>
</evidence>
<organism evidence="6">
    <name type="scientific">Salvia splendens</name>
    <name type="common">Scarlet sage</name>
    <dbReference type="NCBI Taxonomy" id="180675"/>
    <lineage>
        <taxon>Eukaryota</taxon>
        <taxon>Viridiplantae</taxon>
        <taxon>Streptophyta</taxon>
        <taxon>Embryophyta</taxon>
        <taxon>Tracheophyta</taxon>
        <taxon>Spermatophyta</taxon>
        <taxon>Magnoliopsida</taxon>
        <taxon>eudicotyledons</taxon>
        <taxon>Gunneridae</taxon>
        <taxon>Pentapetalae</taxon>
        <taxon>asterids</taxon>
        <taxon>lamiids</taxon>
        <taxon>Lamiales</taxon>
        <taxon>Lamiaceae</taxon>
        <taxon>Nepetoideae</taxon>
        <taxon>Mentheae</taxon>
        <taxon>Salviinae</taxon>
        <taxon>Salvia</taxon>
        <taxon>Salvia subgen. Calosphace</taxon>
        <taxon>core Calosphace</taxon>
    </lineage>
</organism>
<evidence type="ECO:0000256" key="2">
    <source>
        <dbReference type="ARBA" id="ARBA00022833"/>
    </source>
</evidence>
<keyword evidence="2" id="KW-0862">Zinc</keyword>
<dbReference type="EMBL" id="PNBA02000011">
    <property type="protein sequence ID" value="KAG6407716.1"/>
    <property type="molecule type" value="Genomic_DNA"/>
</dbReference>
<comment type="caution">
    <text evidence="6">The sequence shown here is derived from an EMBL/GenBank/DDBJ whole genome shotgun (WGS) entry which is preliminary data.</text>
</comment>
<dbReference type="Pfam" id="PF13976">
    <property type="entry name" value="gag_pre-integrs"/>
    <property type="match status" value="1"/>
</dbReference>
<dbReference type="GO" id="GO:0005829">
    <property type="term" value="C:cytosol"/>
    <property type="evidence" value="ECO:0007669"/>
    <property type="project" value="TreeGrafter"/>
</dbReference>
<feature type="region of interest" description="Disordered" evidence="3">
    <location>
        <begin position="256"/>
        <end position="310"/>
    </location>
</feature>
<evidence type="ECO:0000256" key="1">
    <source>
        <dbReference type="ARBA" id="ARBA00022723"/>
    </source>
</evidence>
<evidence type="ECO:0000313" key="7">
    <source>
        <dbReference type="Proteomes" id="UP000298416"/>
    </source>
</evidence>
<keyword evidence="7" id="KW-1185">Reference proteome</keyword>
<feature type="compositionally biased region" description="Acidic residues" evidence="3">
    <location>
        <begin position="294"/>
        <end position="310"/>
    </location>
</feature>
<feature type="compositionally biased region" description="Polar residues" evidence="3">
    <location>
        <begin position="256"/>
        <end position="270"/>
    </location>
</feature>
<dbReference type="GO" id="GO:0008270">
    <property type="term" value="F:zinc ion binding"/>
    <property type="evidence" value="ECO:0007669"/>
    <property type="project" value="TreeGrafter"/>
</dbReference>
<dbReference type="InterPro" id="IPR054722">
    <property type="entry name" value="PolX-like_BBD"/>
</dbReference>
<name>A0A8X8X9L3_SALSN</name>
<accession>A0A8X8X9L3</accession>
<dbReference type="SUPFAM" id="SSF50129">
    <property type="entry name" value="GroES-like"/>
    <property type="match status" value="1"/>
</dbReference>
<evidence type="ECO:0000259" key="4">
    <source>
        <dbReference type="Pfam" id="PF13976"/>
    </source>
</evidence>
<dbReference type="Gene3D" id="3.90.180.10">
    <property type="entry name" value="Medium-chain alcohol dehydrogenases, catalytic domain"/>
    <property type="match status" value="1"/>
</dbReference>
<dbReference type="PANTHER" id="PTHR43880">
    <property type="entry name" value="ALCOHOL DEHYDROGENASE"/>
    <property type="match status" value="1"/>
</dbReference>
<sequence>MGSNGNKDSISNDTIGKVITCKAAVAYGPGQPLMVEDIRVDPPHKMELRIRVLFTSICQTDLTYWRSQDEAHRIFPRIFGHEASGEWFFDFEELNGGLVYMGNDSPCKTTGIGSIKLRNQDRSTRILKDVRYVPQLKKNLISLGALESKGLVVMMRDGILKATSGALVMLKGVRKNNLYYYQGSTVVGTVATTTSSNKKDAEATKLWHLRLGHAGERSLQILAKQELLKGYRLWCLDSKKTIVSRDVTFDESSMLNKVNPNSSDTSQQAEYTPKQVEFEEAVVIPTTNTTNDSPTEEEESDDEEVPPQEP</sequence>
<evidence type="ECO:0000259" key="5">
    <source>
        <dbReference type="Pfam" id="PF22936"/>
    </source>
</evidence>
<dbReference type="GO" id="GO:0046294">
    <property type="term" value="P:formaldehyde catabolic process"/>
    <property type="evidence" value="ECO:0007669"/>
    <property type="project" value="TreeGrafter"/>
</dbReference>
<dbReference type="GO" id="GO:0051903">
    <property type="term" value="F:S-(hydroxymethyl)glutathione dehydrogenase [NAD(P)+] activity"/>
    <property type="evidence" value="ECO:0007669"/>
    <property type="project" value="TreeGrafter"/>
</dbReference>
<dbReference type="InterPro" id="IPR011032">
    <property type="entry name" value="GroES-like_sf"/>
</dbReference>
<evidence type="ECO:0000256" key="3">
    <source>
        <dbReference type="SAM" id="MobiDB-lite"/>
    </source>
</evidence>
<dbReference type="PANTHER" id="PTHR43880:SF56">
    <property type="entry name" value="ALCOHOL DEHYDROGENASE-LIKE 4"/>
    <property type="match status" value="1"/>
</dbReference>